<dbReference type="InterPro" id="IPR052027">
    <property type="entry name" value="PspC"/>
</dbReference>
<feature type="transmembrane region" description="Helical" evidence="6">
    <location>
        <begin position="138"/>
        <end position="161"/>
    </location>
</feature>
<evidence type="ECO:0000313" key="10">
    <source>
        <dbReference type="EMBL" id="TKC00347.1"/>
    </source>
</evidence>
<dbReference type="OrthoDB" id="5772680at2"/>
<dbReference type="Pfam" id="PF22571">
    <property type="entry name" value="LiaI-LiaF-TM_PspC"/>
    <property type="match status" value="1"/>
</dbReference>
<keyword evidence="2" id="KW-1003">Cell membrane</keyword>
<evidence type="ECO:0000259" key="7">
    <source>
        <dbReference type="Pfam" id="PF04024"/>
    </source>
</evidence>
<dbReference type="Pfam" id="PF04024">
    <property type="entry name" value="PspC"/>
    <property type="match status" value="1"/>
</dbReference>
<evidence type="ECO:0000259" key="9">
    <source>
        <dbReference type="Pfam" id="PF22744"/>
    </source>
</evidence>
<feature type="domain" description="Phage shock protein PspC N-terminal" evidence="7">
    <location>
        <begin position="107"/>
        <end position="164"/>
    </location>
</feature>
<dbReference type="PANTHER" id="PTHR33885:SF3">
    <property type="entry name" value="PHAGE SHOCK PROTEIN C"/>
    <property type="match status" value="1"/>
</dbReference>
<keyword evidence="3 6" id="KW-0812">Transmembrane</keyword>
<protein>
    <submittedName>
        <fullName evidence="10">PspC domain-containing protein</fullName>
    </submittedName>
</protein>
<gene>
    <name evidence="10" type="ORF">FA046_01310</name>
</gene>
<dbReference type="InterPro" id="IPR054319">
    <property type="entry name" value="PspC-rel_ToastRack"/>
</dbReference>
<comment type="caution">
    <text evidence="10">The sequence shown here is derived from an EMBL/GenBank/DDBJ whole genome shotgun (WGS) entry which is preliminary data.</text>
</comment>
<feature type="transmembrane region" description="Helical" evidence="6">
    <location>
        <begin position="233"/>
        <end position="265"/>
    </location>
</feature>
<sequence length="549" mass="62533">MNKTIIINISGVIFHIEEDAYEMLKNYMNEIKRHFSSYQDNFEIITDIENRIAEMFTELLEKESKQVIVTADVVLVTSKMGNTEDFGDDNASDFEPNPTADPIENKRKLFRDIDDRVIGGVCSGVGHYFGIEARWIRIAFFVLFIFYGFGLFPYLLLWIIMPKAVSRTDKMEMKGEKINLQAFQKNVEEELQAVTHNISKAHEYAKPGLGRLGSFIRDVVTGLLKFLGGTGKLILKIIGVLIITFVGFLLIAAFIALLVFLGYAGNTDVSTIFPINALTPALRPAIYVCAFLVIFIPLLGIILFIIRVLFNSRKLTRTIGFSLLMTWVLALAVGIFCIAKNATDFKEEASFSEATGLKTNTQNIYYLQMGEERTIQEDFVDGNRTKIITITGNDRDFDTPNRVDIDLHLVESGTPTLTKTYSARGKNFDMALRNARQIEYYYTQKDSLLVFDSHSELKEGSLWRNQEVRLKLNIPIGTVLYIQKQFASRFFQSQMYDCLDYDDDNEDLIKVVATKEGFTCQKTDKAIARQKEYNQENEIKDSVSTILKF</sequence>
<dbReference type="Pfam" id="PF22744">
    <property type="entry name" value="Toast-rack_PspC-Cterm"/>
    <property type="match status" value="1"/>
</dbReference>
<evidence type="ECO:0000256" key="6">
    <source>
        <dbReference type="SAM" id="Phobius"/>
    </source>
</evidence>
<feature type="transmembrane region" description="Helical" evidence="6">
    <location>
        <begin position="318"/>
        <end position="336"/>
    </location>
</feature>
<reference evidence="10 11" key="1">
    <citation type="submission" date="2019-04" db="EMBL/GenBank/DDBJ databases">
        <title>Pedobacter sp. AR-3-17 sp. nov., isolated from Arctic soil.</title>
        <authorList>
            <person name="Dahal R.H."/>
            <person name="Kim D.-U."/>
        </authorList>
    </citation>
    <scope>NUCLEOTIDE SEQUENCE [LARGE SCALE GENOMIC DNA]</scope>
    <source>
        <strain evidence="10 11">AR-3-17</strain>
    </source>
</reference>
<accession>A0A4U1C7G9</accession>
<name>A0A4U1C7G9_9SPHI</name>
<feature type="transmembrane region" description="Helical" evidence="6">
    <location>
        <begin position="285"/>
        <end position="306"/>
    </location>
</feature>
<organism evidence="10 11">
    <name type="scientific">Pedobacter cryophilus</name>
    <dbReference type="NCBI Taxonomy" id="2571271"/>
    <lineage>
        <taxon>Bacteria</taxon>
        <taxon>Pseudomonadati</taxon>
        <taxon>Bacteroidota</taxon>
        <taxon>Sphingobacteriia</taxon>
        <taxon>Sphingobacteriales</taxon>
        <taxon>Sphingobacteriaceae</taxon>
        <taxon>Pedobacter</taxon>
    </lineage>
</organism>
<keyword evidence="5 6" id="KW-0472">Membrane</keyword>
<comment type="subcellular location">
    <subcellularLocation>
        <location evidence="1">Cell membrane</location>
        <topology evidence="1">Single-pass membrane protein</topology>
    </subcellularLocation>
</comment>
<dbReference type="Proteomes" id="UP000308181">
    <property type="component" value="Unassembled WGS sequence"/>
</dbReference>
<evidence type="ECO:0000256" key="1">
    <source>
        <dbReference type="ARBA" id="ARBA00004162"/>
    </source>
</evidence>
<keyword evidence="4 6" id="KW-1133">Transmembrane helix</keyword>
<dbReference type="EMBL" id="SWBP01000001">
    <property type="protein sequence ID" value="TKC00347.1"/>
    <property type="molecule type" value="Genomic_DNA"/>
</dbReference>
<evidence type="ECO:0000313" key="11">
    <source>
        <dbReference type="Proteomes" id="UP000308181"/>
    </source>
</evidence>
<evidence type="ECO:0000256" key="3">
    <source>
        <dbReference type="ARBA" id="ARBA00022692"/>
    </source>
</evidence>
<dbReference type="AlphaFoldDB" id="A0A4U1C7G9"/>
<evidence type="ECO:0000256" key="5">
    <source>
        <dbReference type="ARBA" id="ARBA00023136"/>
    </source>
</evidence>
<feature type="domain" description="PspC-related transmembrane region" evidence="8">
    <location>
        <begin position="213"/>
        <end position="345"/>
    </location>
</feature>
<dbReference type="GO" id="GO:0005886">
    <property type="term" value="C:plasma membrane"/>
    <property type="evidence" value="ECO:0007669"/>
    <property type="project" value="UniProtKB-SubCell"/>
</dbReference>
<dbReference type="InterPro" id="IPR054321">
    <property type="entry name" value="PspC-rel_TM"/>
</dbReference>
<proteinExistence type="predicted"/>
<dbReference type="InterPro" id="IPR007168">
    <property type="entry name" value="Phageshock_PspC_N"/>
</dbReference>
<dbReference type="PANTHER" id="PTHR33885">
    <property type="entry name" value="PHAGE SHOCK PROTEIN C"/>
    <property type="match status" value="1"/>
</dbReference>
<feature type="domain" description="PspC-related ToastRack" evidence="9">
    <location>
        <begin position="393"/>
        <end position="522"/>
    </location>
</feature>
<evidence type="ECO:0000256" key="4">
    <source>
        <dbReference type="ARBA" id="ARBA00022989"/>
    </source>
</evidence>
<evidence type="ECO:0000256" key="2">
    <source>
        <dbReference type="ARBA" id="ARBA00022475"/>
    </source>
</evidence>
<keyword evidence="11" id="KW-1185">Reference proteome</keyword>
<dbReference type="RefSeq" id="WP_136824557.1">
    <property type="nucleotide sequence ID" value="NZ_SWBP01000001.1"/>
</dbReference>
<evidence type="ECO:0000259" key="8">
    <source>
        <dbReference type="Pfam" id="PF22571"/>
    </source>
</evidence>